<gene>
    <name evidence="2" type="ORF">F3Y22_tig00110258pilonHSYRG00033</name>
</gene>
<name>A0A6A3BBU2_HIBSY</name>
<dbReference type="PANTHER" id="PTHR35741">
    <property type="entry name" value="FACTOR CWC22-LIKE PROTEIN, PUTATIVE (DUF3245)-RELATED"/>
    <property type="match status" value="1"/>
</dbReference>
<proteinExistence type="predicted"/>
<evidence type="ECO:0000256" key="1">
    <source>
        <dbReference type="SAM" id="MobiDB-lite"/>
    </source>
</evidence>
<reference evidence="2" key="1">
    <citation type="submission" date="2019-09" db="EMBL/GenBank/DDBJ databases">
        <title>Draft genome information of white flower Hibiscus syriacus.</title>
        <authorList>
            <person name="Kim Y.-M."/>
        </authorList>
    </citation>
    <scope>NUCLEOTIDE SEQUENCE [LARGE SCALE GENOMIC DNA]</scope>
    <source>
        <strain evidence="2">YM2019G1</strain>
    </source>
</reference>
<protein>
    <submittedName>
        <fullName evidence="2">Uncharacterized protein</fullName>
    </submittedName>
</protein>
<dbReference type="PANTHER" id="PTHR35741:SF1">
    <property type="entry name" value="FACTOR CWC22-LIKE PROTEIN, PUTATIVE (DUF3245)-RELATED"/>
    <property type="match status" value="1"/>
</dbReference>
<evidence type="ECO:0000313" key="3">
    <source>
        <dbReference type="Proteomes" id="UP000436088"/>
    </source>
</evidence>
<feature type="region of interest" description="Disordered" evidence="1">
    <location>
        <begin position="157"/>
        <end position="228"/>
    </location>
</feature>
<dbReference type="AlphaFoldDB" id="A0A6A3BBU2"/>
<organism evidence="2 3">
    <name type="scientific">Hibiscus syriacus</name>
    <name type="common">Rose of Sharon</name>
    <dbReference type="NCBI Taxonomy" id="106335"/>
    <lineage>
        <taxon>Eukaryota</taxon>
        <taxon>Viridiplantae</taxon>
        <taxon>Streptophyta</taxon>
        <taxon>Embryophyta</taxon>
        <taxon>Tracheophyta</taxon>
        <taxon>Spermatophyta</taxon>
        <taxon>Magnoliopsida</taxon>
        <taxon>eudicotyledons</taxon>
        <taxon>Gunneridae</taxon>
        <taxon>Pentapetalae</taxon>
        <taxon>rosids</taxon>
        <taxon>malvids</taxon>
        <taxon>Malvales</taxon>
        <taxon>Malvaceae</taxon>
        <taxon>Malvoideae</taxon>
        <taxon>Hibiscus</taxon>
    </lineage>
</organism>
<dbReference type="Proteomes" id="UP000436088">
    <property type="component" value="Unassembled WGS sequence"/>
</dbReference>
<dbReference type="EMBL" id="VEPZ02000898">
    <property type="protein sequence ID" value="KAE8712259.1"/>
    <property type="molecule type" value="Genomic_DNA"/>
</dbReference>
<sequence>MDGQRQSKFWLKVVNDNQQSTGQVKPVRTGQNCTKPIFEAPPRAVAERATVSEVLKITKNFLKIILSDFKALTKLDFNKSETLIASPSLRAAVDGDKENVGELKTTQGTRWSHSYSFFSGTINWFIGLLLTFDTSDLQAEQWINKMNGPAHAEVLEVEPEARPERKLSAKLGAGKRKASKNQDSTTPSDRDLIEEDDGAEDLDSRSSAFSRKRAVPPTSQLQVKKKLK</sequence>
<accession>A0A6A3BBU2</accession>
<evidence type="ECO:0000313" key="2">
    <source>
        <dbReference type="EMBL" id="KAE8712259.1"/>
    </source>
</evidence>
<comment type="caution">
    <text evidence="2">The sequence shown here is derived from an EMBL/GenBank/DDBJ whole genome shotgun (WGS) entry which is preliminary data.</text>
</comment>
<keyword evidence="3" id="KW-1185">Reference proteome</keyword>
<feature type="compositionally biased region" description="Acidic residues" evidence="1">
    <location>
        <begin position="192"/>
        <end position="201"/>
    </location>
</feature>